<dbReference type="AlphaFoldDB" id="A0AAW0RQP4"/>
<dbReference type="GO" id="GO:0005783">
    <property type="term" value="C:endoplasmic reticulum"/>
    <property type="evidence" value="ECO:0007669"/>
    <property type="project" value="TreeGrafter"/>
</dbReference>
<dbReference type="PANTHER" id="PTHR38643:SF1">
    <property type="entry name" value="PURINE NUCLEOSIDE PERMEASE C285.05-RELATED"/>
    <property type="match status" value="1"/>
</dbReference>
<keyword evidence="4" id="KW-1185">Reference proteome</keyword>
<gene>
    <name evidence="3" type="ORF">G3M48_006047</name>
</gene>
<feature type="region of interest" description="Disordered" evidence="1">
    <location>
        <begin position="380"/>
        <end position="434"/>
    </location>
</feature>
<evidence type="ECO:0000256" key="2">
    <source>
        <dbReference type="SAM" id="SignalP"/>
    </source>
</evidence>
<dbReference type="PANTHER" id="PTHR38643">
    <property type="entry name" value="PURINE NUCLEOSIDE PERMEASE C285.05-RELATED"/>
    <property type="match status" value="1"/>
</dbReference>
<dbReference type="GO" id="GO:0003824">
    <property type="term" value="F:catalytic activity"/>
    <property type="evidence" value="ECO:0007669"/>
    <property type="project" value="InterPro"/>
</dbReference>
<proteinExistence type="predicted"/>
<feature type="signal peptide" evidence="2">
    <location>
        <begin position="1"/>
        <end position="21"/>
    </location>
</feature>
<sequence length="434" mass="46966">MHLLTHLIITVVAAAAAAVAADIIAPKVMIFSMFTPEAQAWYDNFEHSGLGNLSAVKITSRGLSMLFSSIFCTQDASVCHVTVGEGEINAAASSMALLLSPAFDLRATYFLLGGIAGVNPHRATLGSVAFARYAVQVGLQYEVDPRSAPDDWETGYISYGSDRPHQYPSVVYGSEVFELSTKLRDVAYDLASTATLDDADNARALRAQYATGSAAAAAPPSLVKCDVTTSDVYFVGDELAREFDATTRIWTNGTGAYCMSAQEDNAILEVLVRGAADRLVDFARVVLLRAGANFDRPPPGVPIRDFMAEAAVQPSQAIAAQNMYSAGVQVVRGIVRGWDETFARGLAPDNYVGDMLGRLGGEADFGTPEARLDAQRQLLATGSKGQARRRVQMQSREPETETGPEEARRQERQRRQTWQERRGRETTVVANARL</sequence>
<feature type="compositionally biased region" description="Basic and acidic residues" evidence="1">
    <location>
        <begin position="405"/>
        <end position="425"/>
    </location>
</feature>
<evidence type="ECO:0000313" key="3">
    <source>
        <dbReference type="EMBL" id="KAK8144283.1"/>
    </source>
</evidence>
<evidence type="ECO:0008006" key="5">
    <source>
        <dbReference type="Google" id="ProtNLM"/>
    </source>
</evidence>
<keyword evidence="2" id="KW-0732">Signal</keyword>
<accession>A0AAW0RQP4</accession>
<feature type="chain" id="PRO_5043609364" description="Purine nucleoside permease" evidence="2">
    <location>
        <begin position="22"/>
        <end position="434"/>
    </location>
</feature>
<organism evidence="3 4">
    <name type="scientific">Beauveria asiatica</name>
    <dbReference type="NCBI Taxonomy" id="1069075"/>
    <lineage>
        <taxon>Eukaryota</taxon>
        <taxon>Fungi</taxon>
        <taxon>Dikarya</taxon>
        <taxon>Ascomycota</taxon>
        <taxon>Pezizomycotina</taxon>
        <taxon>Sordariomycetes</taxon>
        <taxon>Hypocreomycetidae</taxon>
        <taxon>Hypocreales</taxon>
        <taxon>Cordycipitaceae</taxon>
        <taxon>Beauveria</taxon>
    </lineage>
</organism>
<dbReference type="Pfam" id="PF06516">
    <property type="entry name" value="NUP"/>
    <property type="match status" value="1"/>
</dbReference>
<dbReference type="Proteomes" id="UP001397290">
    <property type="component" value="Unassembled WGS sequence"/>
</dbReference>
<dbReference type="Gene3D" id="3.40.50.1580">
    <property type="entry name" value="Nucleoside phosphorylase domain"/>
    <property type="match status" value="1"/>
</dbReference>
<evidence type="ECO:0000256" key="1">
    <source>
        <dbReference type="SAM" id="MobiDB-lite"/>
    </source>
</evidence>
<dbReference type="GO" id="GO:0055085">
    <property type="term" value="P:transmembrane transport"/>
    <property type="evidence" value="ECO:0007669"/>
    <property type="project" value="InterPro"/>
</dbReference>
<dbReference type="InterPro" id="IPR035994">
    <property type="entry name" value="Nucleoside_phosphorylase_sf"/>
</dbReference>
<comment type="caution">
    <text evidence="3">The sequence shown here is derived from an EMBL/GenBank/DDBJ whole genome shotgun (WGS) entry which is preliminary data.</text>
</comment>
<protein>
    <recommendedName>
        <fullName evidence="5">Purine nucleoside permease</fullName>
    </recommendedName>
</protein>
<dbReference type="EMBL" id="JAAHCF010000405">
    <property type="protein sequence ID" value="KAK8144283.1"/>
    <property type="molecule type" value="Genomic_DNA"/>
</dbReference>
<name>A0AAW0RQP4_9HYPO</name>
<dbReference type="GO" id="GO:0009116">
    <property type="term" value="P:nucleoside metabolic process"/>
    <property type="evidence" value="ECO:0007669"/>
    <property type="project" value="InterPro"/>
</dbReference>
<dbReference type="InterPro" id="IPR009486">
    <property type="entry name" value="Pur_nuclsid_perm"/>
</dbReference>
<reference evidence="3 4" key="1">
    <citation type="submission" date="2020-02" db="EMBL/GenBank/DDBJ databases">
        <title>Comparative genomics of the hypocrealean fungal genus Beauvera.</title>
        <authorList>
            <person name="Showalter D.N."/>
            <person name="Bushley K.E."/>
            <person name="Rehner S.A."/>
        </authorList>
    </citation>
    <scope>NUCLEOTIDE SEQUENCE [LARGE SCALE GENOMIC DNA]</scope>
    <source>
        <strain evidence="3 4">ARSEF4384</strain>
    </source>
</reference>
<evidence type="ECO:0000313" key="4">
    <source>
        <dbReference type="Proteomes" id="UP001397290"/>
    </source>
</evidence>